<gene>
    <name evidence="2" type="ORF">SAMN05444374_105173</name>
</gene>
<dbReference type="GO" id="GO:0016491">
    <property type="term" value="F:oxidoreductase activity"/>
    <property type="evidence" value="ECO:0007669"/>
    <property type="project" value="InterPro"/>
</dbReference>
<name>A0A1I0TC04_9NOCA</name>
<protein>
    <submittedName>
        <fullName evidence="2">Oxygen-dependent protoporphyrinogen oxidase</fullName>
    </submittedName>
</protein>
<accession>A0A1I0TC04</accession>
<dbReference type="OrthoDB" id="4496419at2"/>
<dbReference type="Gene3D" id="3.50.50.60">
    <property type="entry name" value="FAD/NAD(P)-binding domain"/>
    <property type="match status" value="1"/>
</dbReference>
<dbReference type="SUPFAM" id="SSF51905">
    <property type="entry name" value="FAD/NAD(P)-binding domain"/>
    <property type="match status" value="1"/>
</dbReference>
<dbReference type="Pfam" id="PF01593">
    <property type="entry name" value="Amino_oxidase"/>
    <property type="match status" value="1"/>
</dbReference>
<evidence type="ECO:0000313" key="3">
    <source>
        <dbReference type="Proteomes" id="UP000182054"/>
    </source>
</evidence>
<dbReference type="PANTHER" id="PTHR42923">
    <property type="entry name" value="PROTOPORPHYRINOGEN OXIDASE"/>
    <property type="match status" value="1"/>
</dbReference>
<dbReference type="Gene3D" id="1.10.3110.10">
    <property type="entry name" value="protoporphyrinogen ix oxidase, domain 3"/>
    <property type="match status" value="1"/>
</dbReference>
<dbReference type="InterPro" id="IPR036188">
    <property type="entry name" value="FAD/NAD-bd_sf"/>
</dbReference>
<dbReference type="InterPro" id="IPR050464">
    <property type="entry name" value="Zeta_carotene_desat/Oxidored"/>
</dbReference>
<dbReference type="NCBIfam" id="NF008841">
    <property type="entry name" value="PRK11883.1-1"/>
    <property type="match status" value="1"/>
</dbReference>
<dbReference type="SUPFAM" id="SSF54373">
    <property type="entry name" value="FAD-linked reductases, C-terminal domain"/>
    <property type="match status" value="1"/>
</dbReference>
<evidence type="ECO:0000313" key="2">
    <source>
        <dbReference type="EMBL" id="SFA49315.1"/>
    </source>
</evidence>
<feature type="domain" description="Amine oxidase" evidence="1">
    <location>
        <begin position="11"/>
        <end position="447"/>
    </location>
</feature>
<organism evidence="2 3">
    <name type="scientific">Rhodococcoides kroppenstedtii</name>
    <dbReference type="NCBI Taxonomy" id="293050"/>
    <lineage>
        <taxon>Bacteria</taxon>
        <taxon>Bacillati</taxon>
        <taxon>Actinomycetota</taxon>
        <taxon>Actinomycetes</taxon>
        <taxon>Mycobacteriales</taxon>
        <taxon>Nocardiaceae</taxon>
        <taxon>Rhodococcoides</taxon>
    </lineage>
</organism>
<dbReference type="RefSeq" id="WP_068362181.1">
    <property type="nucleotide sequence ID" value="NZ_FOJN01000005.1"/>
</dbReference>
<dbReference type="EMBL" id="FOJN01000005">
    <property type="protein sequence ID" value="SFA49315.1"/>
    <property type="molecule type" value="Genomic_DNA"/>
</dbReference>
<dbReference type="Proteomes" id="UP000182054">
    <property type="component" value="Unassembled WGS sequence"/>
</dbReference>
<dbReference type="PANTHER" id="PTHR42923:SF3">
    <property type="entry name" value="PROTOPORPHYRINOGEN OXIDASE"/>
    <property type="match status" value="1"/>
</dbReference>
<dbReference type="Gene3D" id="3.90.660.20">
    <property type="entry name" value="Protoporphyrinogen oxidase, mitochondrial, domain 2"/>
    <property type="match status" value="1"/>
</dbReference>
<evidence type="ECO:0000259" key="1">
    <source>
        <dbReference type="Pfam" id="PF01593"/>
    </source>
</evidence>
<sequence length="453" mass="46069">MTAVAVLGAGISGLVAAYRLRRTLGPSARILLVDDADRDGGKLRTVDVGDVPVDVGAEAFVARRPEMPALLAELGLSDLLVRPSTTARPLVRSGGSLHALPVGTLMGIPASAESVAHLVDAATVARIEAEATTPFRWTPGDDASLGDLVSERFGPQVTARSVDPLLGGVYSGLSVTTGVRAALPGLAAALDAGATSLTDAVLRARPAPTPGPVFGGLRGGYRPVLEALAAEADAERVVTRVGSVTRAGSEWTVDGVGVVDAVVVALPAPAAAAALATFPTLADRLGAIELASSAVVALRFDGVDLPDNSGVLVATGELRHDGEPLRAKAFTLSSRKWPHLADRGGELVRASFGRYGDAAIVDEPDGVLIDSARRDLADVLGVDTAPTAAVVQRWYGGLPQYRPGHLDVVADLEAAAADLPRLELAGAYLHGVGVPACVAVASAAAERTAAALA</sequence>
<dbReference type="InterPro" id="IPR002937">
    <property type="entry name" value="Amino_oxidase"/>
</dbReference>
<reference evidence="2 3" key="1">
    <citation type="submission" date="2016-10" db="EMBL/GenBank/DDBJ databases">
        <authorList>
            <person name="de Groot N.N."/>
        </authorList>
    </citation>
    <scope>NUCLEOTIDE SEQUENCE [LARGE SCALE GENOMIC DNA]</scope>
    <source>
        <strain evidence="2 3">DSM 44908</strain>
    </source>
</reference>
<proteinExistence type="predicted"/>
<dbReference type="GeneID" id="85487891"/>
<dbReference type="AlphaFoldDB" id="A0A1I0TC04"/>